<dbReference type="PANTHER" id="PTHR43481">
    <property type="entry name" value="FRUCTOSE-1-PHOSPHATE PHOSPHATASE"/>
    <property type="match status" value="1"/>
</dbReference>
<evidence type="ECO:0000313" key="2">
    <source>
        <dbReference type="EMBL" id="CAE7217691.1"/>
    </source>
</evidence>
<organism evidence="2 3">
    <name type="scientific">Rhizoctonia solani</name>
    <dbReference type="NCBI Taxonomy" id="456999"/>
    <lineage>
        <taxon>Eukaryota</taxon>
        <taxon>Fungi</taxon>
        <taxon>Dikarya</taxon>
        <taxon>Basidiomycota</taxon>
        <taxon>Agaricomycotina</taxon>
        <taxon>Agaricomycetes</taxon>
        <taxon>Cantharellales</taxon>
        <taxon>Ceratobasidiaceae</taxon>
        <taxon>Rhizoctonia</taxon>
    </lineage>
</organism>
<dbReference type="NCBIfam" id="TIGR01509">
    <property type="entry name" value="HAD-SF-IA-v3"/>
    <property type="match status" value="1"/>
</dbReference>
<reference evidence="2" key="1">
    <citation type="submission" date="2021-01" db="EMBL/GenBank/DDBJ databases">
        <authorList>
            <person name="Kaushik A."/>
        </authorList>
    </citation>
    <scope>NUCLEOTIDE SEQUENCE</scope>
    <source>
        <strain evidence="2">AG5</strain>
    </source>
</reference>
<proteinExistence type="predicted"/>
<dbReference type="InterPro" id="IPR051806">
    <property type="entry name" value="HAD-like_SPP"/>
</dbReference>
<dbReference type="Gene3D" id="3.40.50.1000">
    <property type="entry name" value="HAD superfamily/HAD-like"/>
    <property type="match status" value="1"/>
</dbReference>
<dbReference type="GO" id="GO:0050308">
    <property type="term" value="F:sugar-phosphatase activity"/>
    <property type="evidence" value="ECO:0007669"/>
    <property type="project" value="TreeGrafter"/>
</dbReference>
<dbReference type="Gene3D" id="1.10.150.240">
    <property type="entry name" value="Putative phosphatase, domain 2"/>
    <property type="match status" value="1"/>
</dbReference>
<dbReference type="Proteomes" id="UP000663827">
    <property type="component" value="Unassembled WGS sequence"/>
</dbReference>
<comment type="caution">
    <text evidence="2">The sequence shown here is derived from an EMBL/GenBank/DDBJ whole genome shotgun (WGS) entry which is preliminary data.</text>
</comment>
<feature type="domain" description="HNH nuclease" evidence="1">
    <location>
        <begin position="134"/>
        <end position="197"/>
    </location>
</feature>
<dbReference type="SUPFAM" id="SSF56784">
    <property type="entry name" value="HAD-like"/>
    <property type="match status" value="1"/>
</dbReference>
<dbReference type="InterPro" id="IPR023198">
    <property type="entry name" value="PGP-like_dom2"/>
</dbReference>
<dbReference type="Pfam" id="PF13419">
    <property type="entry name" value="HAD_2"/>
    <property type="match status" value="1"/>
</dbReference>
<gene>
    <name evidence="2" type="ORF">RDB_LOCUS162296</name>
</gene>
<evidence type="ECO:0000313" key="3">
    <source>
        <dbReference type="Proteomes" id="UP000663827"/>
    </source>
</evidence>
<protein>
    <recommendedName>
        <fullName evidence="1">HNH nuclease domain-containing protein</fullName>
    </recommendedName>
</protein>
<dbReference type="AlphaFoldDB" id="A0A8H3EDE9"/>
<dbReference type="InterPro" id="IPR036412">
    <property type="entry name" value="HAD-like_sf"/>
</dbReference>
<dbReference type="InterPro" id="IPR003615">
    <property type="entry name" value="HNH_nuc"/>
</dbReference>
<dbReference type="CDD" id="cd07527">
    <property type="entry name" value="HAD_ScGPP-like"/>
    <property type="match status" value="1"/>
</dbReference>
<dbReference type="InterPro" id="IPR041492">
    <property type="entry name" value="HAD_2"/>
</dbReference>
<dbReference type="PANTHER" id="PTHR43481:SF4">
    <property type="entry name" value="GLYCEROL-1-PHOSPHATE PHOSPHOHYDROLASE 1-RELATED"/>
    <property type="match status" value="1"/>
</dbReference>
<evidence type="ECO:0000259" key="1">
    <source>
        <dbReference type="Pfam" id="PF13391"/>
    </source>
</evidence>
<accession>A0A8H3EDE9</accession>
<dbReference type="InterPro" id="IPR006439">
    <property type="entry name" value="HAD-SF_hydro_IA"/>
</dbReference>
<dbReference type="InterPro" id="IPR023214">
    <property type="entry name" value="HAD_sf"/>
</dbReference>
<name>A0A8H3EDE9_9AGAM</name>
<dbReference type="EMBL" id="CAJNJQ010005290">
    <property type="protein sequence ID" value="CAE7217691.1"/>
    <property type="molecule type" value="Genomic_DNA"/>
</dbReference>
<dbReference type="Pfam" id="PF13391">
    <property type="entry name" value="HNH_2"/>
    <property type="match status" value="1"/>
</dbReference>
<sequence>MPTTMINGADADLKAESLLKTYKAINHEDNTRVILLALLTYAPTPEGKAYIRGEILKHEGDQIGMKGVADSILRKLLLPVIALGTKSHVSPSARTEIKQLSLSRDNYRCVVSKAVELSYFYTPETVEWNPGDQWLPTYASHIIPLSRSTKSSSWQALERFAGFRLDELYGDRISNLTNIITLTYDIHSAFSRFLVWFELDKKNPKPNVYRFRKQLPSVPGPPDGTIVRISTTDPDLPLPHLKYILLHAALAKVLRDSDMGRWVDGMLREYERLESLASDGSNADVLASGLHATGLTSNSTLTNRIAIYYIWGDPSHLAITTTYAILFDMASKRINSDGTLIDSTPGVLGAWAQFGKDYPFLNVEEILESSHGVRSIDTLRRWLRLDSEEKLNEEVTRFESEVIEHGLVLLPGVQKILDTLKEGQTEEHPGWTIVTSATRWYAPRALESVGIPLPKHMVMAEDVERGKPNPDPYLEGAKNCKVDPKNCLVIEDAVSGLRAGRAAGAKVLGVCTSSSRSTVEKGEPDYIVENLTKISVRWVGEKVEVTINE</sequence>